<keyword evidence="1" id="KW-0732">Signal</keyword>
<dbReference type="EMBL" id="JF828355">
    <property type="protein sequence ID" value="AEI60178.1"/>
    <property type="molecule type" value="mRNA"/>
</dbReference>
<reference evidence="2" key="1">
    <citation type="journal article" date="2011" name="Plant Cell Physiol.">
        <title>Identification and exploration of pollen tube small proteins encoded by pollination-induced transcripts.</title>
        <authorList>
            <person name="Huang J.C."/>
            <person name="Chang L.C."/>
            <person name="Wang M.L."/>
            <person name="Guo C.L."/>
            <person name="Chung M.C."/>
            <person name="Jauh G.Y."/>
        </authorList>
    </citation>
    <scope>NUCLEOTIDE SEQUENCE</scope>
</reference>
<accession>F8UMB0</accession>
<name>F8UMB0_LILLO</name>
<evidence type="ECO:0000256" key="1">
    <source>
        <dbReference type="SAM" id="SignalP"/>
    </source>
</evidence>
<feature type="signal peptide" evidence="1">
    <location>
        <begin position="1"/>
        <end position="20"/>
    </location>
</feature>
<proteinExistence type="evidence at transcript level"/>
<protein>
    <recommendedName>
        <fullName evidence="3">Transmembrane protein</fullName>
    </recommendedName>
</protein>
<organism evidence="2">
    <name type="scientific">Lilium longiflorum</name>
    <name type="common">Trumpet lily</name>
    <dbReference type="NCBI Taxonomy" id="4690"/>
    <lineage>
        <taxon>Eukaryota</taxon>
        <taxon>Viridiplantae</taxon>
        <taxon>Streptophyta</taxon>
        <taxon>Embryophyta</taxon>
        <taxon>Tracheophyta</taxon>
        <taxon>Spermatophyta</taxon>
        <taxon>Magnoliopsida</taxon>
        <taxon>Liliopsida</taxon>
        <taxon>Liliales</taxon>
        <taxon>Liliaceae</taxon>
        <taxon>Lilium</taxon>
    </lineage>
</organism>
<evidence type="ECO:0008006" key="3">
    <source>
        <dbReference type="Google" id="ProtNLM"/>
    </source>
</evidence>
<feature type="chain" id="PRO_5003384974" description="Transmembrane protein" evidence="1">
    <location>
        <begin position="21"/>
        <end position="72"/>
    </location>
</feature>
<reference evidence="2" key="2">
    <citation type="submission" date="2011-04" db="EMBL/GenBank/DDBJ databases">
        <authorList>
            <person name="Huang J.-C."/>
            <person name="Chang L.-C."/>
            <person name="Wang M.-L."/>
            <person name="Guo C.-L."/>
            <person name="Chung M.-C."/>
            <person name="Jauh G.-Y."/>
        </authorList>
    </citation>
    <scope>NUCLEOTIDE SEQUENCE</scope>
</reference>
<sequence length="72" mass="7913">MASKVMAIVFVVALLVSSHATKTLEKNSPSMDKKAMIPKASSQNFGHGTRDAKVTLWDWIVHYYPHMGNAAP</sequence>
<evidence type="ECO:0000313" key="2">
    <source>
        <dbReference type="EMBL" id="AEI60178.1"/>
    </source>
</evidence>
<dbReference type="AlphaFoldDB" id="F8UMB0"/>